<evidence type="ECO:0000313" key="1">
    <source>
        <dbReference type="EMBL" id="RAW61798.1"/>
    </source>
</evidence>
<evidence type="ECO:0000313" key="2">
    <source>
        <dbReference type="Proteomes" id="UP000250429"/>
    </source>
</evidence>
<proteinExistence type="predicted"/>
<gene>
    <name evidence="1" type="ORF">C4N23_07355</name>
</gene>
<accession>A0A174AJ09</accession>
<organism evidence="1 2">
    <name type="scientific">Faecalibacterium hattorii</name>
    <dbReference type="NCBI Taxonomy" id="2935520"/>
    <lineage>
        <taxon>Bacteria</taxon>
        <taxon>Bacillati</taxon>
        <taxon>Bacillota</taxon>
        <taxon>Clostridia</taxon>
        <taxon>Eubacteriales</taxon>
        <taxon>Oscillospiraceae</taxon>
        <taxon>Faecalibacterium</taxon>
    </lineage>
</organism>
<keyword evidence="2" id="KW-1185">Reference proteome</keyword>
<dbReference type="AlphaFoldDB" id="A0A174AJ09"/>
<sequence>MGQKEKLIERLRAKPKTFTFDDAESLLRYFEYERSNKGRTSGSRIMFVSEKHPPIMMHKPHPRKELLEYQVKQLIQILEQEGLL</sequence>
<name>A0A174AJ09_9FIRM</name>
<reference evidence="1 2" key="1">
    <citation type="submission" date="2018-02" db="EMBL/GenBank/DDBJ databases">
        <title>Complete genome sequencing of Faecalibacterium prausnitzii strains isolated from the human gut.</title>
        <authorList>
            <person name="Fitzgerald B.C."/>
            <person name="Shkoporov A.N."/>
            <person name="Ross P.R."/>
            <person name="Hill C."/>
        </authorList>
    </citation>
    <scope>NUCLEOTIDE SEQUENCE [LARGE SCALE GENOMIC DNA]</scope>
    <source>
        <strain evidence="1 2">APC922/41-1</strain>
    </source>
</reference>
<dbReference type="OrthoDB" id="1447122at2"/>
<dbReference type="RefSeq" id="WP_055190530.1">
    <property type="nucleotide sequence ID" value="NZ_JBLVPC010000142.1"/>
</dbReference>
<dbReference type="GO" id="GO:0003729">
    <property type="term" value="F:mRNA binding"/>
    <property type="evidence" value="ECO:0007669"/>
    <property type="project" value="InterPro"/>
</dbReference>
<protein>
    <submittedName>
        <fullName evidence="1">Type II toxin-antitoxin system HicA family toxin</fullName>
    </submittedName>
</protein>
<comment type="caution">
    <text evidence="1">The sequence shown here is derived from an EMBL/GenBank/DDBJ whole genome shotgun (WGS) entry which is preliminary data.</text>
</comment>
<dbReference type="Proteomes" id="UP000250429">
    <property type="component" value="Unassembled WGS sequence"/>
</dbReference>
<dbReference type="EMBL" id="PRLC01000009">
    <property type="protein sequence ID" value="RAW61798.1"/>
    <property type="molecule type" value="Genomic_DNA"/>
</dbReference>